<dbReference type="HOGENOM" id="CLU_543027_0_0_1"/>
<feature type="compositionally biased region" description="Polar residues" evidence="1">
    <location>
        <begin position="60"/>
        <end position="113"/>
    </location>
</feature>
<dbReference type="GeneID" id="4840395"/>
<evidence type="ECO:0000256" key="1">
    <source>
        <dbReference type="SAM" id="MobiDB-lite"/>
    </source>
</evidence>
<dbReference type="RefSeq" id="XP_001385958.2">
    <property type="nucleotide sequence ID" value="XM_001385921.1"/>
</dbReference>
<evidence type="ECO:0000313" key="3">
    <source>
        <dbReference type="Proteomes" id="UP000002258"/>
    </source>
</evidence>
<feature type="region of interest" description="Disordered" evidence="1">
    <location>
        <begin position="247"/>
        <end position="279"/>
    </location>
</feature>
<dbReference type="EMBL" id="CP000500">
    <property type="protein sequence ID" value="ABN67929.2"/>
    <property type="molecule type" value="Genomic_DNA"/>
</dbReference>
<feature type="compositionally biased region" description="Basic residues" evidence="1">
    <location>
        <begin position="466"/>
        <end position="482"/>
    </location>
</feature>
<feature type="region of interest" description="Disordered" evidence="1">
    <location>
        <begin position="60"/>
        <end position="201"/>
    </location>
</feature>
<feature type="compositionally biased region" description="Polar residues" evidence="1">
    <location>
        <begin position="181"/>
        <end position="201"/>
    </location>
</feature>
<dbReference type="InParanoid" id="A3LY72"/>
<gene>
    <name evidence="2" type="ORF">PICST_33071</name>
</gene>
<feature type="region of interest" description="Disordered" evidence="1">
    <location>
        <begin position="461"/>
        <end position="502"/>
    </location>
</feature>
<dbReference type="AlphaFoldDB" id="A3LY72"/>
<keyword evidence="3" id="KW-1185">Reference proteome</keyword>
<name>A3LY72_PICST</name>
<reference evidence="2 3" key="1">
    <citation type="journal article" date="2007" name="Nat. Biotechnol.">
        <title>Genome sequence of the lignocellulose-bioconverting and xylose-fermenting yeast Pichia stipitis.</title>
        <authorList>
            <person name="Jeffries T.W."/>
            <person name="Grigoriev I.V."/>
            <person name="Grimwood J."/>
            <person name="Laplaza J.M."/>
            <person name="Aerts A."/>
            <person name="Salamov A."/>
            <person name="Schmutz J."/>
            <person name="Lindquist E."/>
            <person name="Dehal P."/>
            <person name="Shapiro H."/>
            <person name="Jin Y.S."/>
            <person name="Passoth V."/>
            <person name="Richardson P.M."/>
        </authorList>
    </citation>
    <scope>NUCLEOTIDE SEQUENCE [LARGE SCALE GENOMIC DNA]</scope>
    <source>
        <strain evidence="3">ATCC 58785 / CBS 6054 / NBRC 10063 / NRRL Y-11545</strain>
    </source>
</reference>
<feature type="compositionally biased region" description="Basic and acidic residues" evidence="1">
    <location>
        <begin position="398"/>
        <end position="411"/>
    </location>
</feature>
<evidence type="ECO:0000313" key="2">
    <source>
        <dbReference type="EMBL" id="ABN67929.2"/>
    </source>
</evidence>
<proteinExistence type="predicted"/>
<feature type="compositionally biased region" description="Low complexity" evidence="1">
    <location>
        <begin position="257"/>
        <end position="279"/>
    </location>
</feature>
<feature type="compositionally biased region" description="Polar residues" evidence="1">
    <location>
        <begin position="120"/>
        <end position="137"/>
    </location>
</feature>
<organism evidence="2 3">
    <name type="scientific">Scheffersomyces stipitis (strain ATCC 58785 / CBS 6054 / NBRC 10063 / NRRL Y-11545)</name>
    <name type="common">Yeast</name>
    <name type="synonym">Pichia stipitis</name>
    <dbReference type="NCBI Taxonomy" id="322104"/>
    <lineage>
        <taxon>Eukaryota</taxon>
        <taxon>Fungi</taxon>
        <taxon>Dikarya</taxon>
        <taxon>Ascomycota</taxon>
        <taxon>Saccharomycotina</taxon>
        <taxon>Pichiomycetes</taxon>
        <taxon>Debaryomycetaceae</taxon>
        <taxon>Scheffersomyces</taxon>
    </lineage>
</organism>
<sequence length="502" mass="54339">MALVWRSDHEKDTPAISMLDLYKDPGTPAKVGLVRPAYFIYVCYMLNLNYTLPPSGSSNNALSHAASMRSQKAQDSEAPNATKYDSTNEIASSSFQENGNDDLNSNAKRNSLGNDIIANENRSPKSTNSYSTTSPPRTSHRRSNSLLHTPADSSFYPVSGEHSSRKGSIPTPPDSPMSPYTLGSSFKPSLMSTSGQTQGTAPTIDLDQVTHASATFQRRLSQGSSPLLQTIPNDSISAYTYNYRPVKGSSLKKDRSSTNSSADNSSQIEEYSNISPSSSDSYTLSNSSTFNSVASSTTSSATFGMGTDLGGNRNGNSDRLFSHSCRAQPNFPFYYCPRRGSYSKKSPATDAVPTYTQGWDIIPPSAGGNDISPKCSTTDEPNSVRRYKSLGPSWSGKRNADSKKSAHRITEYSDDTPNQSENESDNEEKALLQKKVLEDPNLFPETSKSLLAKFCPNDLGDANPKCPKKASKLGRTLSKLKGRSGNIDTNTKVQKATGDLKS</sequence>
<dbReference type="KEGG" id="pic:PICST_33071"/>
<protein>
    <submittedName>
        <fullName evidence="2">Uncharacterized protein</fullName>
    </submittedName>
</protein>
<feature type="region of interest" description="Disordered" evidence="1">
    <location>
        <begin position="359"/>
        <end position="428"/>
    </location>
</feature>
<dbReference type="Proteomes" id="UP000002258">
    <property type="component" value="Chromosome 6"/>
</dbReference>
<accession>A3LY72</accession>